<name>A0A8S5M3U0_9CAUD</name>
<dbReference type="EMBL" id="BK014808">
    <property type="protein sequence ID" value="DAD76743.1"/>
    <property type="molecule type" value="Genomic_DNA"/>
</dbReference>
<protein>
    <submittedName>
        <fullName evidence="2">Tail tape measure protein</fullName>
    </submittedName>
</protein>
<feature type="coiled-coil region" evidence="1">
    <location>
        <begin position="80"/>
        <end position="107"/>
    </location>
</feature>
<evidence type="ECO:0000256" key="1">
    <source>
        <dbReference type="SAM" id="Coils"/>
    </source>
</evidence>
<proteinExistence type="predicted"/>
<sequence length="957" mass="102276">MDQELVTRFTADISEYKKSITTLQGELKQLSGVTGQVRAATAQAMNSAYEDTRKLGKQVESLVKTQERNVQAATASSVKIMDYSNKVEQLQGKLKSQNKEYASLAGQLTAVTSKYREQQAFLNDYKDGIAGVNKQHEELAGLIRTTSRISTRYMTLEEIEQHRAGLQRMKNDLEVFNDELRNVGLNPDNLKTDTLDKLKAEIQSVSAQMNQQKNAMAQTTAQINKANGSLAIETTRYKSLRSTIKQNGEALTEMGNKLDNALQEEAFPPVESRMTKFKNKVKSLGSAFATVGSKTGAVFGAIGRATGSVFGKIGSAAGAAFGKVHSHLKNMRASSGTASKSLLNVVKSIRRIGVVSLGLKVCKNIFGELRSVITGYLSQNEALNNRVEALKNAFAKALAPAINVVVGLFEKLMPYAMSVANAISGLLSSVGIASQVNATATAVGKTTKETKKLSQAQKELYGFDQITKVSDDQQDSSSSNSSAAKTPAASDQFSAYLEKIKNLWKSGDFEGIGEQVAASCNKVIDKIKNLDWDGIRKKVNDAVSGIANSLNGFVQDFDWAGVGEIVGQGVNTIFSALDTFLTTFKFDQLGAGLASNINGLVSTIEWGQVAKTISDAISGVFKAIYGFLENLDWRGLATALENFIAGIDFGGMASSLFEALGAALGGISAFLGKLIMDAISSVQTYFGGKIKDAGGNVAQGIWDGIVDGIGDAGKWINEHIFQPFLKGFQEAFKIKSPSRVMKEQGGFISQGLFDGIGDLWKKVSQKFKGFKDGVVNFFTGKNGVVSKVTGLGGKIVTGLKNGLKNLKATFTNAFKGPLNGVIKLVNNMVGKINDKLLISVGSTLSKVLSALGVSVTNGQYQLFSIPTIPELEKGGVLKKGQVGLLEGKGAEAVVPLERNTQWISKVAAMMVQMLGSSGQAVNVTIPVYVGGKHLSTVVLDDVNQTEKKGRDPVTATA</sequence>
<dbReference type="Gene3D" id="1.10.287.2610">
    <property type="match status" value="1"/>
</dbReference>
<organism evidence="2">
    <name type="scientific">Myoviridae sp. ctdxI18</name>
    <dbReference type="NCBI Taxonomy" id="2826673"/>
    <lineage>
        <taxon>Viruses</taxon>
        <taxon>Duplodnaviria</taxon>
        <taxon>Heunggongvirae</taxon>
        <taxon>Uroviricota</taxon>
        <taxon>Caudoviricetes</taxon>
    </lineage>
</organism>
<keyword evidence="1" id="KW-0175">Coiled coil</keyword>
<reference evidence="2" key="1">
    <citation type="journal article" date="2021" name="Proc. Natl. Acad. Sci. U.S.A.">
        <title>A Catalog of Tens of Thousands of Viruses from Human Metagenomes Reveals Hidden Associations with Chronic Diseases.</title>
        <authorList>
            <person name="Tisza M.J."/>
            <person name="Buck C.B."/>
        </authorList>
    </citation>
    <scope>NUCLEOTIDE SEQUENCE</scope>
    <source>
        <strain evidence="2">CtdxI18</strain>
    </source>
</reference>
<evidence type="ECO:0000313" key="2">
    <source>
        <dbReference type="EMBL" id="DAD76743.1"/>
    </source>
</evidence>
<feature type="coiled-coil region" evidence="1">
    <location>
        <begin position="159"/>
        <end position="222"/>
    </location>
</feature>
<accession>A0A8S5M3U0</accession>